<proteinExistence type="inferred from homology"/>
<keyword evidence="8" id="KW-0963">Cytoplasm</keyword>
<feature type="binding site" evidence="8">
    <location>
        <begin position="148"/>
        <end position="151"/>
    </location>
    <ligand>
        <name>ATP</name>
        <dbReference type="ChEBI" id="CHEBI:30616"/>
    </ligand>
</feature>
<feature type="binding site" evidence="8">
    <location>
        <begin position="30"/>
        <end position="37"/>
    </location>
    <ligand>
        <name>ATP</name>
        <dbReference type="ChEBI" id="CHEBI:30616"/>
    </ligand>
</feature>
<evidence type="ECO:0000256" key="7">
    <source>
        <dbReference type="ARBA" id="ARBA00048258"/>
    </source>
</evidence>
<dbReference type="InterPro" id="IPR003721">
    <property type="entry name" value="Pantoate_ligase"/>
</dbReference>
<comment type="miscellaneous">
    <text evidence="8">The reaction proceeds by a bi uni uni bi ping pong mechanism.</text>
</comment>
<keyword evidence="4 8" id="KW-0566">Pantothenate biosynthesis</keyword>
<sequence length="267" mass="29358">MLVHTVQELRTELARLRTERGGRVGLVPTMGALHQGHRRLIDAAGDCDIRVVSIFANPLQFADLGDCEDYRNYPRQLEQDLQLLSDVDLVFAPSVEEMYPNGVPDIWVRSGAMGEMLEGASRPGHFDGVVTVVAKLLNLVQPERAYFGQKDAQQLAIIRRMVHDLNFPVEICAVPIVRSEAGLAESSRNARLSEKGLQQALALSRAIRAVQADPREIQAAREELAAAPGVTLDYLKLVGDDLSEQSPTMVLCAAWVEGVRLLDAARI</sequence>
<dbReference type="GO" id="GO:0005524">
    <property type="term" value="F:ATP binding"/>
    <property type="evidence" value="ECO:0007669"/>
    <property type="project" value="UniProtKB-KW"/>
</dbReference>
<evidence type="ECO:0000313" key="9">
    <source>
        <dbReference type="EMBL" id="AZA12406.1"/>
    </source>
</evidence>
<feature type="binding site" evidence="8">
    <location>
        <position position="177"/>
    </location>
    <ligand>
        <name>ATP</name>
        <dbReference type="ChEBI" id="CHEBI:30616"/>
    </ligand>
</feature>
<dbReference type="KEGG" id="cgk:CGERO_10635"/>
<protein>
    <recommendedName>
        <fullName evidence="8">Pantothenate synthetase</fullName>
        <shortName evidence="8">PS</shortName>
        <ecNumber evidence="8">6.3.2.1</ecNumber>
    </recommendedName>
    <alternativeName>
        <fullName evidence="8">Pantoate--beta-alanine ligase</fullName>
    </alternativeName>
    <alternativeName>
        <fullName evidence="8">Pantoate-activating enzyme</fullName>
    </alternativeName>
</protein>
<dbReference type="RefSeq" id="WP_123935729.1">
    <property type="nucleotide sequence ID" value="NZ_CP033897.1"/>
</dbReference>
<dbReference type="NCBIfam" id="TIGR00018">
    <property type="entry name" value="panC"/>
    <property type="match status" value="1"/>
</dbReference>
<keyword evidence="6 8" id="KW-0067">ATP-binding</keyword>
<evidence type="ECO:0000256" key="6">
    <source>
        <dbReference type="ARBA" id="ARBA00022840"/>
    </source>
</evidence>
<dbReference type="Gene3D" id="3.30.1300.10">
    <property type="entry name" value="Pantoate-beta-alanine ligase, C-terminal domain"/>
    <property type="match status" value="1"/>
</dbReference>
<dbReference type="HAMAP" id="MF_00158">
    <property type="entry name" value="PanC"/>
    <property type="match status" value="1"/>
</dbReference>
<dbReference type="Pfam" id="PF02569">
    <property type="entry name" value="Pantoate_ligase"/>
    <property type="match status" value="1"/>
</dbReference>
<evidence type="ECO:0000256" key="8">
    <source>
        <dbReference type="HAMAP-Rule" id="MF_00158"/>
    </source>
</evidence>
<keyword evidence="10" id="KW-1185">Reference proteome</keyword>
<keyword evidence="5 8" id="KW-0547">Nucleotide-binding</keyword>
<dbReference type="GO" id="GO:0015940">
    <property type="term" value="P:pantothenate biosynthetic process"/>
    <property type="evidence" value="ECO:0007669"/>
    <property type="project" value="UniProtKB-UniRule"/>
</dbReference>
<evidence type="ECO:0000256" key="2">
    <source>
        <dbReference type="ARBA" id="ARBA00009256"/>
    </source>
</evidence>
<gene>
    <name evidence="9" type="primary">panC2</name>
    <name evidence="8" type="synonym">panC</name>
    <name evidence="9" type="ORF">CGERO_10635</name>
</gene>
<dbReference type="GO" id="GO:0004592">
    <property type="term" value="F:pantoate-beta-alanine ligase activity"/>
    <property type="evidence" value="ECO:0007669"/>
    <property type="project" value="UniProtKB-UniRule"/>
</dbReference>
<feature type="binding site" evidence="8">
    <location>
        <begin position="185"/>
        <end position="188"/>
    </location>
    <ligand>
        <name>ATP</name>
        <dbReference type="ChEBI" id="CHEBI:30616"/>
    </ligand>
</feature>
<dbReference type="InterPro" id="IPR042176">
    <property type="entry name" value="Pantoate_ligase_C"/>
</dbReference>
<dbReference type="AlphaFoldDB" id="A0A3G6J3B8"/>
<dbReference type="PANTHER" id="PTHR21299">
    <property type="entry name" value="CYTIDYLATE KINASE/PANTOATE-BETA-ALANINE LIGASE"/>
    <property type="match status" value="1"/>
</dbReference>
<feature type="binding site" evidence="8">
    <location>
        <position position="154"/>
    </location>
    <ligand>
        <name>(R)-pantoate</name>
        <dbReference type="ChEBI" id="CHEBI:15980"/>
    </ligand>
</feature>
<feature type="binding site" evidence="8">
    <location>
        <position position="60"/>
    </location>
    <ligand>
        <name>(R)-pantoate</name>
        <dbReference type="ChEBI" id="CHEBI:15980"/>
    </ligand>
</feature>
<comment type="pathway">
    <text evidence="1 8">Cofactor biosynthesis; (R)-pantothenate biosynthesis; (R)-pantothenate from (R)-pantoate and beta-alanine: step 1/1.</text>
</comment>
<comment type="subunit">
    <text evidence="8">Homodimer.</text>
</comment>
<keyword evidence="3 8" id="KW-0436">Ligase</keyword>
<dbReference type="PANTHER" id="PTHR21299:SF1">
    <property type="entry name" value="PANTOATE--BETA-ALANINE LIGASE"/>
    <property type="match status" value="1"/>
</dbReference>
<dbReference type="OrthoDB" id="9773087at2"/>
<dbReference type="Proteomes" id="UP000271587">
    <property type="component" value="Chromosome"/>
</dbReference>
<evidence type="ECO:0000256" key="3">
    <source>
        <dbReference type="ARBA" id="ARBA00022598"/>
    </source>
</evidence>
<organism evidence="9 10">
    <name type="scientific">Corynebacterium gerontici</name>
    <dbReference type="NCBI Taxonomy" id="2079234"/>
    <lineage>
        <taxon>Bacteria</taxon>
        <taxon>Bacillati</taxon>
        <taxon>Actinomycetota</taxon>
        <taxon>Actinomycetes</taxon>
        <taxon>Mycobacteriales</taxon>
        <taxon>Corynebacteriaceae</taxon>
        <taxon>Corynebacterium</taxon>
    </lineage>
</organism>
<evidence type="ECO:0000313" key="10">
    <source>
        <dbReference type="Proteomes" id="UP000271587"/>
    </source>
</evidence>
<comment type="subcellular location">
    <subcellularLocation>
        <location evidence="8">Cytoplasm</location>
    </subcellularLocation>
</comment>
<dbReference type="GO" id="GO:0005829">
    <property type="term" value="C:cytosol"/>
    <property type="evidence" value="ECO:0007669"/>
    <property type="project" value="TreeGrafter"/>
</dbReference>
<reference evidence="9 10" key="1">
    <citation type="submission" date="2018-11" db="EMBL/GenBank/DDBJ databases">
        <authorList>
            <person name="Kleinhagauer T."/>
            <person name="Glaeser S.P."/>
            <person name="Spergser J."/>
            <person name="Ruckert C."/>
            <person name="Kaempfer P."/>
            <person name="Busse H.-J."/>
        </authorList>
    </citation>
    <scope>NUCLEOTIDE SEQUENCE [LARGE SCALE GENOMIC DNA]</scope>
    <source>
        <strain evidence="9 10">W8</strain>
    </source>
</reference>
<name>A0A3G6J3B8_9CORY</name>
<evidence type="ECO:0000256" key="4">
    <source>
        <dbReference type="ARBA" id="ARBA00022655"/>
    </source>
</evidence>
<dbReference type="CDD" id="cd00560">
    <property type="entry name" value="PanC"/>
    <property type="match status" value="1"/>
</dbReference>
<feature type="binding site" evidence="8">
    <location>
        <position position="60"/>
    </location>
    <ligand>
        <name>beta-alanine</name>
        <dbReference type="ChEBI" id="CHEBI:57966"/>
    </ligand>
</feature>
<dbReference type="UniPathway" id="UPA00028">
    <property type="reaction ID" value="UER00005"/>
</dbReference>
<dbReference type="EC" id="6.3.2.1" evidence="8"/>
<comment type="function">
    <text evidence="8">Catalyzes the condensation of pantoate with beta-alanine in an ATP-dependent reaction via a pantoyl-adenylate intermediate.</text>
</comment>
<accession>A0A3G6J3B8</accession>
<dbReference type="InterPro" id="IPR014729">
    <property type="entry name" value="Rossmann-like_a/b/a_fold"/>
</dbReference>
<comment type="catalytic activity">
    <reaction evidence="7 8">
        <text>(R)-pantoate + beta-alanine + ATP = (R)-pantothenate + AMP + diphosphate + H(+)</text>
        <dbReference type="Rhea" id="RHEA:10912"/>
        <dbReference type="ChEBI" id="CHEBI:15378"/>
        <dbReference type="ChEBI" id="CHEBI:15980"/>
        <dbReference type="ChEBI" id="CHEBI:29032"/>
        <dbReference type="ChEBI" id="CHEBI:30616"/>
        <dbReference type="ChEBI" id="CHEBI:33019"/>
        <dbReference type="ChEBI" id="CHEBI:57966"/>
        <dbReference type="ChEBI" id="CHEBI:456215"/>
        <dbReference type="EC" id="6.3.2.1"/>
    </reaction>
</comment>
<dbReference type="EMBL" id="CP033897">
    <property type="protein sequence ID" value="AZA12406.1"/>
    <property type="molecule type" value="Genomic_DNA"/>
</dbReference>
<dbReference type="SUPFAM" id="SSF52374">
    <property type="entry name" value="Nucleotidylyl transferase"/>
    <property type="match status" value="1"/>
</dbReference>
<dbReference type="Gene3D" id="3.40.50.620">
    <property type="entry name" value="HUPs"/>
    <property type="match status" value="1"/>
</dbReference>
<evidence type="ECO:0000256" key="1">
    <source>
        <dbReference type="ARBA" id="ARBA00004990"/>
    </source>
</evidence>
<feature type="active site" description="Proton donor" evidence="8">
    <location>
        <position position="37"/>
    </location>
</feature>
<evidence type="ECO:0000256" key="5">
    <source>
        <dbReference type="ARBA" id="ARBA00022741"/>
    </source>
</evidence>
<comment type="similarity">
    <text evidence="2 8">Belongs to the pantothenate synthetase family.</text>
</comment>